<dbReference type="EMBL" id="JAUSVX010000013">
    <property type="protein sequence ID" value="MDQ0472833.1"/>
    <property type="molecule type" value="Genomic_DNA"/>
</dbReference>
<dbReference type="RefSeq" id="WP_307280224.1">
    <property type="nucleotide sequence ID" value="NZ_JAUSVX010000013.1"/>
</dbReference>
<evidence type="ECO:0000313" key="2">
    <source>
        <dbReference type="Proteomes" id="UP001242480"/>
    </source>
</evidence>
<dbReference type="Proteomes" id="UP001242480">
    <property type="component" value="Unassembled WGS sequence"/>
</dbReference>
<reference evidence="1 2" key="1">
    <citation type="submission" date="2023-07" db="EMBL/GenBank/DDBJ databases">
        <title>Genomic Encyclopedia of Type Strains, Phase IV (KMG-IV): sequencing the most valuable type-strain genomes for metagenomic binning, comparative biology and taxonomic classification.</title>
        <authorList>
            <person name="Goeker M."/>
        </authorList>
    </citation>
    <scope>NUCLEOTIDE SEQUENCE [LARGE SCALE GENOMIC DNA]</scope>
    <source>
        <strain evidence="1 2">DSM 19619</strain>
    </source>
</reference>
<gene>
    <name evidence="1" type="ORF">QO011_005863</name>
</gene>
<comment type="caution">
    <text evidence="1">The sequence shown here is derived from an EMBL/GenBank/DDBJ whole genome shotgun (WGS) entry which is preliminary data.</text>
</comment>
<name>A0ABU0JEX7_9HYPH</name>
<proteinExistence type="predicted"/>
<evidence type="ECO:0000313" key="1">
    <source>
        <dbReference type="EMBL" id="MDQ0472833.1"/>
    </source>
</evidence>
<sequence length="145" mass="14733">MEIGPVPPIIGSFVPVFTLGTPGDLSVAYTAQVGKYIQIGKLIRYNLTVNFTPTWSSGAAGNLIFRGLPFQVDPTTNWGGEITGIGAGLAFPSGVLHITPRAIAGTNDVTLYGVRSAAAGLTLGIAQIVSGAALSVGVTGTYLAA</sequence>
<protein>
    <submittedName>
        <fullName evidence="1">Uncharacterized protein</fullName>
    </submittedName>
</protein>
<organism evidence="1 2">
    <name type="scientific">Labrys wisconsinensis</name>
    <dbReference type="NCBI Taxonomy" id="425677"/>
    <lineage>
        <taxon>Bacteria</taxon>
        <taxon>Pseudomonadati</taxon>
        <taxon>Pseudomonadota</taxon>
        <taxon>Alphaproteobacteria</taxon>
        <taxon>Hyphomicrobiales</taxon>
        <taxon>Xanthobacteraceae</taxon>
        <taxon>Labrys</taxon>
    </lineage>
</organism>
<accession>A0ABU0JEX7</accession>
<keyword evidence="2" id="KW-1185">Reference proteome</keyword>